<feature type="compositionally biased region" description="Polar residues" evidence="1">
    <location>
        <begin position="58"/>
        <end position="68"/>
    </location>
</feature>
<protein>
    <submittedName>
        <fullName evidence="3">Uncharacterized protein</fullName>
    </submittedName>
</protein>
<dbReference type="AlphaFoldDB" id="A0A377R5B1"/>
<reference evidence="3 4" key="1">
    <citation type="submission" date="2018-06" db="EMBL/GenBank/DDBJ databases">
        <authorList>
            <consortium name="Pathogen Informatics"/>
            <person name="Doyle S."/>
        </authorList>
    </citation>
    <scope>NUCLEOTIDE SEQUENCE [LARGE SCALE GENOMIC DNA]</scope>
    <source>
        <strain evidence="3 4">NCTC13336</strain>
    </source>
</reference>
<accession>A0A377R5B1</accession>
<sequence>MVVVVFVAVIVVMAVFVVVVIVIVVGFDGFDAGGSFGIGDFALLDGAVSSPDSKPRPLSSTSWRSGFF</sequence>
<dbReference type="EMBL" id="UGJJ01000006">
    <property type="protein sequence ID" value="STR03449.1"/>
    <property type="molecule type" value="Genomic_DNA"/>
</dbReference>
<gene>
    <name evidence="3" type="ORF">NCTC13336_02377</name>
</gene>
<proteinExistence type="predicted"/>
<keyword evidence="2" id="KW-1133">Transmembrane helix</keyword>
<keyword evidence="2" id="KW-0472">Membrane</keyword>
<dbReference type="Proteomes" id="UP000254293">
    <property type="component" value="Unassembled WGS sequence"/>
</dbReference>
<keyword evidence="4" id="KW-1185">Reference proteome</keyword>
<evidence type="ECO:0000256" key="2">
    <source>
        <dbReference type="SAM" id="Phobius"/>
    </source>
</evidence>
<organism evidence="3 4">
    <name type="scientific">Kingella potus</name>
    <dbReference type="NCBI Taxonomy" id="265175"/>
    <lineage>
        <taxon>Bacteria</taxon>
        <taxon>Pseudomonadati</taxon>
        <taxon>Pseudomonadota</taxon>
        <taxon>Betaproteobacteria</taxon>
        <taxon>Neisseriales</taxon>
        <taxon>Neisseriaceae</taxon>
        <taxon>Kingella</taxon>
    </lineage>
</organism>
<name>A0A377R5B1_9NEIS</name>
<feature type="region of interest" description="Disordered" evidence="1">
    <location>
        <begin position="49"/>
        <end position="68"/>
    </location>
</feature>
<evidence type="ECO:0000313" key="4">
    <source>
        <dbReference type="Proteomes" id="UP000254293"/>
    </source>
</evidence>
<feature type="transmembrane region" description="Helical" evidence="2">
    <location>
        <begin position="6"/>
        <end position="27"/>
    </location>
</feature>
<evidence type="ECO:0000313" key="3">
    <source>
        <dbReference type="EMBL" id="STR03449.1"/>
    </source>
</evidence>
<evidence type="ECO:0000256" key="1">
    <source>
        <dbReference type="SAM" id="MobiDB-lite"/>
    </source>
</evidence>
<keyword evidence="2" id="KW-0812">Transmembrane</keyword>